<feature type="domain" description="Alpha/beta hydrolase fold-3" evidence="3">
    <location>
        <begin position="98"/>
        <end position="304"/>
    </location>
</feature>
<dbReference type="GO" id="GO:0016787">
    <property type="term" value="F:hydrolase activity"/>
    <property type="evidence" value="ECO:0007669"/>
    <property type="project" value="UniProtKB-KW"/>
</dbReference>
<dbReference type="PROSITE" id="PS01173">
    <property type="entry name" value="LIPASE_GDXG_HIS"/>
    <property type="match status" value="1"/>
</dbReference>
<dbReference type="PANTHER" id="PTHR48081:SF8">
    <property type="entry name" value="ALPHA_BETA HYDROLASE FOLD-3 DOMAIN-CONTAINING PROTEIN-RELATED"/>
    <property type="match status" value="1"/>
</dbReference>
<dbReference type="Pfam" id="PF07859">
    <property type="entry name" value="Abhydrolase_3"/>
    <property type="match status" value="1"/>
</dbReference>
<accession>A0A840N3J5</accession>
<dbReference type="InterPro" id="IPR013094">
    <property type="entry name" value="AB_hydrolase_3"/>
</dbReference>
<dbReference type="Proteomes" id="UP000521227">
    <property type="component" value="Unassembled WGS sequence"/>
</dbReference>
<dbReference type="InterPro" id="IPR050300">
    <property type="entry name" value="GDXG_lipolytic_enzyme"/>
</dbReference>
<sequence length="335" mass="35997">MEHPPQPTLDSLAEIDRLLAPNVVPVIEAIRAANQSTMDPATLPLAEARARYEDVQRGWRPTLPSDVAIERFSIPCAPSDLSAVRIVPAQTRELVGQMLYLHGGGWVFGSIDTHLSPMAHLAARTGLEVIGINYRLAPEFPFPDALNDSLAAWRSLSSTWPGAPSLRFIGGDSVGANLAVGLMLSLRNAGSTLPDAALLFYGAYAADEETLSHRTFGDGSYGLSSSRMAWFRKLYLERSLPPVAVTDPLVAPLHADLRGLPPLFVLSAQCDVLCTEGDLFAQRAKEAGVSVQDSIQPGLIHGFLQMVGIVPEVMTAIDEAAAFVRSQRRAPSHSG</sequence>
<dbReference type="EC" id="3.1.1.-" evidence="4"/>
<dbReference type="InterPro" id="IPR029058">
    <property type="entry name" value="AB_hydrolase_fold"/>
</dbReference>
<evidence type="ECO:0000256" key="2">
    <source>
        <dbReference type="ARBA" id="ARBA00022801"/>
    </source>
</evidence>
<dbReference type="EMBL" id="JACHIJ010000005">
    <property type="protein sequence ID" value="MBB5053482.1"/>
    <property type="molecule type" value="Genomic_DNA"/>
</dbReference>
<name>A0A840N3J5_9BRAD</name>
<protein>
    <submittedName>
        <fullName evidence="4">Acetyl esterase</fullName>
        <ecNumber evidence="4">3.1.1.-</ecNumber>
    </submittedName>
</protein>
<evidence type="ECO:0000313" key="5">
    <source>
        <dbReference type="Proteomes" id="UP000521227"/>
    </source>
</evidence>
<dbReference type="SUPFAM" id="SSF53474">
    <property type="entry name" value="alpha/beta-Hydrolases"/>
    <property type="match status" value="1"/>
</dbReference>
<dbReference type="PANTHER" id="PTHR48081">
    <property type="entry name" value="AB HYDROLASE SUPERFAMILY PROTEIN C4A8.06C"/>
    <property type="match status" value="1"/>
</dbReference>
<dbReference type="AlphaFoldDB" id="A0A840N3J5"/>
<gene>
    <name evidence="4" type="ORF">HNQ36_003482</name>
</gene>
<evidence type="ECO:0000256" key="1">
    <source>
        <dbReference type="ARBA" id="ARBA00010515"/>
    </source>
</evidence>
<comment type="similarity">
    <text evidence="1">Belongs to the 'GDXG' lipolytic enzyme family.</text>
</comment>
<dbReference type="RefSeq" id="WP_082512523.1">
    <property type="nucleotide sequence ID" value="NZ_JACHIJ010000005.1"/>
</dbReference>
<dbReference type="Gene3D" id="3.40.50.1820">
    <property type="entry name" value="alpha/beta hydrolase"/>
    <property type="match status" value="1"/>
</dbReference>
<comment type="caution">
    <text evidence="4">The sequence shown here is derived from an EMBL/GenBank/DDBJ whole genome shotgun (WGS) entry which is preliminary data.</text>
</comment>
<evidence type="ECO:0000313" key="4">
    <source>
        <dbReference type="EMBL" id="MBB5053482.1"/>
    </source>
</evidence>
<keyword evidence="2 4" id="KW-0378">Hydrolase</keyword>
<proteinExistence type="inferred from homology"/>
<dbReference type="InterPro" id="IPR002168">
    <property type="entry name" value="Lipase_GDXG_HIS_AS"/>
</dbReference>
<reference evidence="4 5" key="1">
    <citation type="submission" date="2020-08" db="EMBL/GenBank/DDBJ databases">
        <title>Genomic Encyclopedia of Type Strains, Phase IV (KMG-IV): sequencing the most valuable type-strain genomes for metagenomic binning, comparative biology and taxonomic classification.</title>
        <authorList>
            <person name="Goeker M."/>
        </authorList>
    </citation>
    <scope>NUCLEOTIDE SEQUENCE [LARGE SCALE GENOMIC DNA]</scope>
    <source>
        <strain evidence="4 5">DSM 17498</strain>
    </source>
</reference>
<organism evidence="4 5">
    <name type="scientific">Afipia massiliensis</name>
    <dbReference type="NCBI Taxonomy" id="211460"/>
    <lineage>
        <taxon>Bacteria</taxon>
        <taxon>Pseudomonadati</taxon>
        <taxon>Pseudomonadota</taxon>
        <taxon>Alphaproteobacteria</taxon>
        <taxon>Hyphomicrobiales</taxon>
        <taxon>Nitrobacteraceae</taxon>
        <taxon>Afipia</taxon>
    </lineage>
</organism>
<evidence type="ECO:0000259" key="3">
    <source>
        <dbReference type="Pfam" id="PF07859"/>
    </source>
</evidence>